<comment type="subcellular location">
    <subcellularLocation>
        <location evidence="1 10">Nucleus</location>
    </subcellularLocation>
</comment>
<dbReference type="SUPFAM" id="SSF48019">
    <property type="entry name" value="post-AAA+ oligomerization domain-like"/>
    <property type="match status" value="1"/>
</dbReference>
<dbReference type="Pfam" id="PF08519">
    <property type="entry name" value="RFC1"/>
    <property type="match status" value="1"/>
</dbReference>
<dbReference type="Gene3D" id="3.40.50.10190">
    <property type="entry name" value="BRCT domain"/>
    <property type="match status" value="1"/>
</dbReference>
<feature type="region of interest" description="Disordered" evidence="11">
    <location>
        <begin position="151"/>
        <end position="296"/>
    </location>
</feature>
<keyword evidence="6 10" id="KW-0547">Nucleotide-binding</keyword>
<dbReference type="GO" id="GO:0003689">
    <property type="term" value="F:DNA clamp loader activity"/>
    <property type="evidence" value="ECO:0007669"/>
    <property type="project" value="UniProtKB-UniRule"/>
</dbReference>
<keyword evidence="8" id="KW-0238">DNA-binding</keyword>
<dbReference type="FunFam" id="1.20.272.10:FF:000005">
    <property type="entry name" value="Replication factor C subunit 1"/>
    <property type="match status" value="1"/>
</dbReference>
<sequence>MPKSRRRAVIDDSNSDDEFQSPKVKPKKKKDKRNSDSEGLEPETIPKKRAPRVPKRKIPTFEEGVAGEEIQSERSEKPASKRRRSVFPADLGDPDEGPRGKIQLTFEESLKIAESKKISEPIKPKTLHHYFSASQSSSNVQAQQQKKEIAVDDFFASSKPHKSTTTTTPPHTKPVTLVAETPDEEKAASSVAVEGDDDICLSASSVEKPLVPSPENLRRQSRKKEHLPRPSTSPTKPAASSNKVFASPTSPTSPKESVHRVKERDAISHTTPPSARKKASAASTPDHATPKTPGGSRAAFWAFQARDGPRALGSRPIPKNASNCFDGKTFVITGVLECLDRDDAQALIERGGGRVTKSVSKKTTYLVVGRESGASKLDKATALGTKQLTEDEFFDLVYRGFGEPASEDDDGFLSESVTVSREELIGNTKSPRVANKPAPPTPPPPPPSSLLTDRPLLVPRPSKEGGMKLEGGDGGGGTDSGGSHELWVEKYRPTTRKQLVGQSGATSPANRLFAWLSSWQEDFAAGHKVKAYSSAPPWAAGSTSDSGAWARAALLSGPPGIGKTTTATVVCRELGLSTIEMNASDTRSKRSLQEEVAEALGMRSLANMLTGKVDAPALTSHVLIMDEVDGMAGNEDRGGMQELIGIIKTSKVPVICLCNDRQSAKVRSLANYCLDLRFHRPRVEQIKAAILSMVCREGVSVGPTALNEIITASNQDLRQVINSVQMWCMGDATSIRESDVSAGAAAAHKNLRLGPFEVIRKVFHPETDGKTASFAESMDLFFQDYSIGPLFVQENYVNVRPLAANGNLFRTLDLLAKASEDIATGDIVGRTIQSTGAGAWSLLPVQAVFSCLRPGRFLRGPLPGGPGGVSFPSWFGKNSTQGKNSRILSELSRHMRLSTHGGATDPRCLLMDYLGPLAVRLSAPLKEGDVNTVIETLDAYKLLREDMDNIMDLTSWQGRSSLMKAIDSKVKAALTRSYNKSVHILPYATSSGTSGKRKARATEGTLEDDEAKQLLGEDSESASGDEDPEILKVSKKPSKKSTTASSSSNGKADDGGPKSQRGSKGKRKKKDAE</sequence>
<dbReference type="GO" id="GO:0005663">
    <property type="term" value="C:DNA replication factor C complex"/>
    <property type="evidence" value="ECO:0007669"/>
    <property type="project" value="InterPro"/>
</dbReference>
<dbReference type="InterPro" id="IPR008921">
    <property type="entry name" value="DNA_pol3_clamp-load_cplx_C"/>
</dbReference>
<dbReference type="GO" id="GO:0016887">
    <property type="term" value="F:ATP hydrolysis activity"/>
    <property type="evidence" value="ECO:0007669"/>
    <property type="project" value="InterPro"/>
</dbReference>
<dbReference type="InterPro" id="IPR027417">
    <property type="entry name" value="P-loop_NTPase"/>
</dbReference>
<evidence type="ECO:0000256" key="5">
    <source>
        <dbReference type="ARBA" id="ARBA00022705"/>
    </source>
</evidence>
<feature type="region of interest" description="Disordered" evidence="11">
    <location>
        <begin position="1"/>
        <end position="104"/>
    </location>
</feature>
<evidence type="ECO:0000256" key="1">
    <source>
        <dbReference type="ARBA" id="ARBA00004123"/>
    </source>
</evidence>
<keyword evidence="7 10" id="KW-0067">ATP-binding</keyword>
<comment type="similarity">
    <text evidence="2 10">Belongs to the activator 1 large subunit family.</text>
</comment>
<feature type="compositionally biased region" description="Basic residues" evidence="11">
    <location>
        <begin position="1061"/>
        <end position="1073"/>
    </location>
</feature>
<dbReference type="InterPro" id="IPR012178">
    <property type="entry name" value="RFC1"/>
</dbReference>
<dbReference type="WBParaSite" id="MCU_006435-RB">
    <property type="protein sequence ID" value="MCU_006435-RB"/>
    <property type="gene ID" value="MCU_006435"/>
</dbReference>
<dbReference type="InterPro" id="IPR001357">
    <property type="entry name" value="BRCT_dom"/>
</dbReference>
<organism evidence="13">
    <name type="scientific">Mesocestoides corti</name>
    <name type="common">Flatworm</name>
    <dbReference type="NCBI Taxonomy" id="53468"/>
    <lineage>
        <taxon>Eukaryota</taxon>
        <taxon>Metazoa</taxon>
        <taxon>Spiralia</taxon>
        <taxon>Lophotrochozoa</taxon>
        <taxon>Platyhelminthes</taxon>
        <taxon>Cestoda</taxon>
        <taxon>Eucestoda</taxon>
        <taxon>Cyclophyllidea</taxon>
        <taxon>Mesocestoididae</taxon>
        <taxon>Mesocestoides</taxon>
    </lineage>
</organism>
<dbReference type="SMART" id="SM00292">
    <property type="entry name" value="BRCT"/>
    <property type="match status" value="1"/>
</dbReference>
<dbReference type="CDD" id="cd17752">
    <property type="entry name" value="BRCT_RFC1"/>
    <property type="match status" value="1"/>
</dbReference>
<feature type="compositionally biased region" description="Low complexity" evidence="11">
    <location>
        <begin position="229"/>
        <end position="241"/>
    </location>
</feature>
<dbReference type="InterPro" id="IPR047854">
    <property type="entry name" value="RFC_lid"/>
</dbReference>
<dbReference type="GO" id="GO:0005634">
    <property type="term" value="C:nucleus"/>
    <property type="evidence" value="ECO:0007669"/>
    <property type="project" value="UniProtKB-SubCell"/>
</dbReference>
<dbReference type="Gene3D" id="1.10.8.60">
    <property type="match status" value="1"/>
</dbReference>
<name>A0A5K3F960_MESCO</name>
<evidence type="ECO:0000259" key="12">
    <source>
        <dbReference type="PROSITE" id="PS50172"/>
    </source>
</evidence>
<dbReference type="Gene3D" id="3.40.50.300">
    <property type="entry name" value="P-loop containing nucleotide triphosphate hydrolases"/>
    <property type="match status" value="1"/>
</dbReference>
<dbReference type="InterPro" id="IPR013725">
    <property type="entry name" value="DNA_replication_fac_RFC1_C"/>
</dbReference>
<feature type="compositionally biased region" description="Basic and acidic residues" evidence="11">
    <location>
        <begin position="461"/>
        <end position="471"/>
    </location>
</feature>
<dbReference type="PIRSF" id="PIRSF036578">
    <property type="entry name" value="RFC1"/>
    <property type="match status" value="1"/>
</dbReference>
<feature type="region of interest" description="Disordered" evidence="11">
    <location>
        <begin position="987"/>
        <end position="1073"/>
    </location>
</feature>
<dbReference type="SUPFAM" id="SSF52113">
    <property type="entry name" value="BRCT domain"/>
    <property type="match status" value="1"/>
</dbReference>
<evidence type="ECO:0000256" key="11">
    <source>
        <dbReference type="SAM" id="MobiDB-lite"/>
    </source>
</evidence>
<evidence type="ECO:0000313" key="13">
    <source>
        <dbReference type="WBParaSite" id="MCU_006435-RB"/>
    </source>
</evidence>
<protein>
    <recommendedName>
        <fullName evidence="3 10">Replication factor C subunit 1</fullName>
    </recommendedName>
</protein>
<feature type="compositionally biased region" description="Polar residues" evidence="11">
    <location>
        <begin position="242"/>
        <end position="255"/>
    </location>
</feature>
<dbReference type="GO" id="GO:0003677">
    <property type="term" value="F:DNA binding"/>
    <property type="evidence" value="ECO:0007669"/>
    <property type="project" value="UniProtKB-KW"/>
</dbReference>
<feature type="compositionally biased region" description="Low complexity" evidence="11">
    <location>
        <begin position="163"/>
        <end position="174"/>
    </location>
</feature>
<dbReference type="Gene3D" id="1.20.272.10">
    <property type="match status" value="1"/>
</dbReference>
<dbReference type="GO" id="GO:0006281">
    <property type="term" value="P:DNA repair"/>
    <property type="evidence" value="ECO:0007669"/>
    <property type="project" value="InterPro"/>
</dbReference>
<feature type="region of interest" description="Disordered" evidence="11">
    <location>
        <begin position="423"/>
        <end position="484"/>
    </location>
</feature>
<dbReference type="PROSITE" id="PS50172">
    <property type="entry name" value="BRCT"/>
    <property type="match status" value="1"/>
</dbReference>
<feature type="compositionally biased region" description="Pro residues" evidence="11">
    <location>
        <begin position="437"/>
        <end position="448"/>
    </location>
</feature>
<evidence type="ECO:0000256" key="3">
    <source>
        <dbReference type="ARBA" id="ARBA00020401"/>
    </source>
</evidence>
<dbReference type="CDD" id="cd00009">
    <property type="entry name" value="AAA"/>
    <property type="match status" value="1"/>
</dbReference>
<evidence type="ECO:0000256" key="6">
    <source>
        <dbReference type="ARBA" id="ARBA00022741"/>
    </source>
</evidence>
<proteinExistence type="inferred from homology"/>
<evidence type="ECO:0000256" key="9">
    <source>
        <dbReference type="ARBA" id="ARBA00023242"/>
    </source>
</evidence>
<reference evidence="13" key="1">
    <citation type="submission" date="2019-11" db="UniProtKB">
        <authorList>
            <consortium name="WormBaseParasite"/>
        </authorList>
    </citation>
    <scope>IDENTIFICATION</scope>
</reference>
<evidence type="ECO:0000256" key="2">
    <source>
        <dbReference type="ARBA" id="ARBA00006116"/>
    </source>
</evidence>
<accession>A0A5K3F960</accession>
<dbReference type="Pfam" id="PF25361">
    <property type="entry name" value="AAA_lid_RFC1"/>
    <property type="match status" value="1"/>
</dbReference>
<dbReference type="AlphaFoldDB" id="A0A5K3F960"/>
<dbReference type="InterPro" id="IPR003593">
    <property type="entry name" value="AAA+_ATPase"/>
</dbReference>
<dbReference type="PANTHER" id="PTHR23389:SF6">
    <property type="entry name" value="REPLICATION FACTOR C SUBUNIT 1"/>
    <property type="match status" value="1"/>
</dbReference>
<keyword evidence="9 10" id="KW-0539">Nucleus</keyword>
<evidence type="ECO:0000256" key="8">
    <source>
        <dbReference type="ARBA" id="ARBA00023125"/>
    </source>
</evidence>
<feature type="compositionally biased region" description="Basic residues" evidence="11">
    <location>
        <begin position="47"/>
        <end position="58"/>
    </location>
</feature>
<keyword evidence="4" id="KW-0597">Phosphoprotein</keyword>
<evidence type="ECO:0000256" key="4">
    <source>
        <dbReference type="ARBA" id="ARBA00022553"/>
    </source>
</evidence>
<dbReference type="InterPro" id="IPR036420">
    <property type="entry name" value="BRCT_dom_sf"/>
</dbReference>
<dbReference type="PANTHER" id="PTHR23389">
    <property type="entry name" value="CHROMOSOME TRANSMISSION FIDELITY FACTOR 18"/>
    <property type="match status" value="1"/>
</dbReference>
<dbReference type="Pfam" id="PF00533">
    <property type="entry name" value="BRCT"/>
    <property type="match status" value="1"/>
</dbReference>
<dbReference type="Pfam" id="PF00004">
    <property type="entry name" value="AAA"/>
    <property type="match status" value="1"/>
</dbReference>
<dbReference type="FunFam" id="3.40.50.300:FF:000395">
    <property type="entry name" value="Replication factor C subunit 1"/>
    <property type="match status" value="1"/>
</dbReference>
<feature type="domain" description="BRCT" evidence="12">
    <location>
        <begin position="320"/>
        <end position="397"/>
    </location>
</feature>
<evidence type="ECO:0000256" key="10">
    <source>
        <dbReference type="PIRNR" id="PIRNR036578"/>
    </source>
</evidence>
<dbReference type="SMART" id="SM00382">
    <property type="entry name" value="AAA"/>
    <property type="match status" value="1"/>
</dbReference>
<feature type="compositionally biased region" description="Acidic residues" evidence="11">
    <location>
        <begin position="1017"/>
        <end position="1028"/>
    </location>
</feature>
<dbReference type="InterPro" id="IPR003959">
    <property type="entry name" value="ATPase_AAA_core"/>
</dbReference>
<dbReference type="FunFam" id="3.40.50.10190:FF:000001">
    <property type="entry name" value="Replication factor C subunit 1"/>
    <property type="match status" value="1"/>
</dbReference>
<dbReference type="CDD" id="cd18140">
    <property type="entry name" value="HLD_clamp_RFC"/>
    <property type="match status" value="1"/>
</dbReference>
<evidence type="ECO:0000256" key="7">
    <source>
        <dbReference type="ARBA" id="ARBA00022840"/>
    </source>
</evidence>
<feature type="compositionally biased region" description="Basic and acidic residues" evidence="11">
    <location>
        <begin position="256"/>
        <end position="267"/>
    </location>
</feature>
<dbReference type="GO" id="GO:0006260">
    <property type="term" value="P:DNA replication"/>
    <property type="evidence" value="ECO:0007669"/>
    <property type="project" value="UniProtKB-KW"/>
</dbReference>
<dbReference type="GO" id="GO:0005524">
    <property type="term" value="F:ATP binding"/>
    <property type="evidence" value="ECO:0007669"/>
    <property type="project" value="UniProtKB-UniRule"/>
</dbReference>
<keyword evidence="5 10" id="KW-0235">DNA replication</keyword>
<dbReference type="SUPFAM" id="SSF52540">
    <property type="entry name" value="P-loop containing nucleoside triphosphate hydrolases"/>
    <property type="match status" value="1"/>
</dbReference>